<dbReference type="Proteomes" id="UP000024635">
    <property type="component" value="Unassembled WGS sequence"/>
</dbReference>
<gene>
    <name evidence="2" type="primary">Acey_s0227.g2839</name>
    <name evidence="2" type="ORF">Y032_0227g2839</name>
</gene>
<protein>
    <submittedName>
        <fullName evidence="2">Uncharacterized protein</fullName>
    </submittedName>
</protein>
<evidence type="ECO:0000256" key="1">
    <source>
        <dbReference type="SAM" id="MobiDB-lite"/>
    </source>
</evidence>
<organism evidence="2 3">
    <name type="scientific">Ancylostoma ceylanicum</name>
    <dbReference type="NCBI Taxonomy" id="53326"/>
    <lineage>
        <taxon>Eukaryota</taxon>
        <taxon>Metazoa</taxon>
        <taxon>Ecdysozoa</taxon>
        <taxon>Nematoda</taxon>
        <taxon>Chromadorea</taxon>
        <taxon>Rhabditida</taxon>
        <taxon>Rhabditina</taxon>
        <taxon>Rhabditomorpha</taxon>
        <taxon>Strongyloidea</taxon>
        <taxon>Ancylostomatidae</taxon>
        <taxon>Ancylostomatinae</taxon>
        <taxon>Ancylostoma</taxon>
    </lineage>
</organism>
<comment type="caution">
    <text evidence="2">The sequence shown here is derived from an EMBL/GenBank/DDBJ whole genome shotgun (WGS) entry which is preliminary data.</text>
</comment>
<evidence type="ECO:0000313" key="3">
    <source>
        <dbReference type="Proteomes" id="UP000024635"/>
    </source>
</evidence>
<sequence length="179" mass="19693">MQAEIKTLPYTPDSADCSPTDDHKFKRLTPWDPSLHEQVRDRMMLLGGGCGNGLQWERSGKNNGNHGVGAGLSWLDTDAMTYMTEAAKGLDYPDMNNSVRAERDRLLHGIERLDLSGVQAEDTGESGRSEVSMEPVSLPSTASFSSPEHRKLERTNGELERSSHSRTPSGEGQEEVTDC</sequence>
<keyword evidence="3" id="KW-1185">Reference proteome</keyword>
<proteinExistence type="predicted"/>
<dbReference type="AlphaFoldDB" id="A0A016SHQ5"/>
<dbReference type="OrthoDB" id="5830146at2759"/>
<name>A0A016SHQ5_9BILA</name>
<feature type="region of interest" description="Disordered" evidence="1">
    <location>
        <begin position="117"/>
        <end position="179"/>
    </location>
</feature>
<accession>A0A016SHQ5</accession>
<reference evidence="3" key="1">
    <citation type="journal article" date="2015" name="Nat. Genet.">
        <title>The genome and transcriptome of the zoonotic hookworm Ancylostoma ceylanicum identify infection-specific gene families.</title>
        <authorList>
            <person name="Schwarz E.M."/>
            <person name="Hu Y."/>
            <person name="Antoshechkin I."/>
            <person name="Miller M.M."/>
            <person name="Sternberg P.W."/>
            <person name="Aroian R.V."/>
        </authorList>
    </citation>
    <scope>NUCLEOTIDE SEQUENCE</scope>
    <source>
        <strain evidence="3">HY135</strain>
    </source>
</reference>
<feature type="compositionally biased region" description="Basic and acidic residues" evidence="1">
    <location>
        <begin position="147"/>
        <end position="163"/>
    </location>
</feature>
<evidence type="ECO:0000313" key="2">
    <source>
        <dbReference type="EMBL" id="EYB89881.1"/>
    </source>
</evidence>
<dbReference type="EMBL" id="JARK01001563">
    <property type="protein sequence ID" value="EYB89881.1"/>
    <property type="molecule type" value="Genomic_DNA"/>
</dbReference>